<name>A0A9Q1QLC8_9CARY</name>
<dbReference type="Proteomes" id="UP001153076">
    <property type="component" value="Unassembled WGS sequence"/>
</dbReference>
<dbReference type="AlphaFoldDB" id="A0A9Q1QLC8"/>
<accession>A0A9Q1QLC8</accession>
<gene>
    <name evidence="4" type="ORF">Cgig2_019715</name>
</gene>
<evidence type="ECO:0000313" key="5">
    <source>
        <dbReference type="Proteomes" id="UP001153076"/>
    </source>
</evidence>
<keyword evidence="1" id="KW-0547">Nucleotide-binding</keyword>
<dbReference type="InterPro" id="IPR001245">
    <property type="entry name" value="Ser-Thr/Tyr_kinase_cat_dom"/>
</dbReference>
<dbReference type="PROSITE" id="PS50011">
    <property type="entry name" value="PROTEIN_KINASE_DOM"/>
    <property type="match status" value="1"/>
</dbReference>
<dbReference type="PANTHER" id="PTHR27005">
    <property type="entry name" value="WALL-ASSOCIATED RECEPTOR KINASE-LIKE 21"/>
    <property type="match status" value="1"/>
</dbReference>
<keyword evidence="2" id="KW-0067">ATP-binding</keyword>
<comment type="caution">
    <text evidence="4">The sequence shown here is derived from an EMBL/GenBank/DDBJ whole genome shotgun (WGS) entry which is preliminary data.</text>
</comment>
<dbReference type="Pfam" id="PF07714">
    <property type="entry name" value="PK_Tyr_Ser-Thr"/>
    <property type="match status" value="1"/>
</dbReference>
<reference evidence="4" key="1">
    <citation type="submission" date="2022-04" db="EMBL/GenBank/DDBJ databases">
        <title>Carnegiea gigantea Genome sequencing and assembly v2.</title>
        <authorList>
            <person name="Copetti D."/>
            <person name="Sanderson M.J."/>
            <person name="Burquez A."/>
            <person name="Wojciechowski M.F."/>
        </authorList>
    </citation>
    <scope>NUCLEOTIDE SEQUENCE</scope>
    <source>
        <strain evidence="4">SGP5-SGP5p</strain>
        <tissue evidence="4">Aerial part</tissue>
    </source>
</reference>
<organism evidence="4 5">
    <name type="scientific">Carnegiea gigantea</name>
    <dbReference type="NCBI Taxonomy" id="171969"/>
    <lineage>
        <taxon>Eukaryota</taxon>
        <taxon>Viridiplantae</taxon>
        <taxon>Streptophyta</taxon>
        <taxon>Embryophyta</taxon>
        <taxon>Tracheophyta</taxon>
        <taxon>Spermatophyta</taxon>
        <taxon>Magnoliopsida</taxon>
        <taxon>eudicotyledons</taxon>
        <taxon>Gunneridae</taxon>
        <taxon>Pentapetalae</taxon>
        <taxon>Caryophyllales</taxon>
        <taxon>Cactineae</taxon>
        <taxon>Cactaceae</taxon>
        <taxon>Cactoideae</taxon>
        <taxon>Echinocereeae</taxon>
        <taxon>Carnegiea</taxon>
    </lineage>
</organism>
<dbReference type="InterPro" id="IPR000719">
    <property type="entry name" value="Prot_kinase_dom"/>
</dbReference>
<evidence type="ECO:0000256" key="1">
    <source>
        <dbReference type="ARBA" id="ARBA00022741"/>
    </source>
</evidence>
<dbReference type="SUPFAM" id="SSF56112">
    <property type="entry name" value="Protein kinase-like (PK-like)"/>
    <property type="match status" value="1"/>
</dbReference>
<dbReference type="PANTHER" id="PTHR27005:SF521">
    <property type="entry name" value="WALL-ASSOCIATED RECEPTOR KINASE-LIKE 6"/>
    <property type="match status" value="1"/>
</dbReference>
<dbReference type="EMBL" id="JAKOGI010000052">
    <property type="protein sequence ID" value="KAJ8446562.1"/>
    <property type="molecule type" value="Genomic_DNA"/>
</dbReference>
<dbReference type="InterPro" id="IPR045274">
    <property type="entry name" value="WAK-like"/>
</dbReference>
<proteinExistence type="predicted"/>
<dbReference type="GO" id="GO:0005886">
    <property type="term" value="C:plasma membrane"/>
    <property type="evidence" value="ECO:0007669"/>
    <property type="project" value="TreeGrafter"/>
</dbReference>
<evidence type="ECO:0000256" key="2">
    <source>
        <dbReference type="ARBA" id="ARBA00022840"/>
    </source>
</evidence>
<dbReference type="Gene3D" id="3.30.200.20">
    <property type="entry name" value="Phosphorylase Kinase, domain 1"/>
    <property type="match status" value="1"/>
</dbReference>
<evidence type="ECO:0000313" key="4">
    <source>
        <dbReference type="EMBL" id="KAJ8446562.1"/>
    </source>
</evidence>
<protein>
    <recommendedName>
        <fullName evidence="3">Protein kinase domain-containing protein</fullName>
    </recommendedName>
</protein>
<dbReference type="GO" id="GO:0004674">
    <property type="term" value="F:protein serine/threonine kinase activity"/>
    <property type="evidence" value="ECO:0007669"/>
    <property type="project" value="TreeGrafter"/>
</dbReference>
<evidence type="ECO:0000259" key="3">
    <source>
        <dbReference type="PROSITE" id="PS50011"/>
    </source>
</evidence>
<dbReference type="OrthoDB" id="4062651at2759"/>
<sequence length="166" mass="19394">MHVIHNLYREQHKLRIGDDCLLTRKRQMKQEPSSLREMVVYLYYSRWFPQKVLLTEQRSSVHELEKTTDCFDANRMLGQGGQGTVYKGMLLYGRVVAIKKSKKVDESQLQHFAGEVAILSQVNHWNVVKPLGCCLKTEFPLLVYEYIPDGMVVQRIHNPSEDYHIT</sequence>
<dbReference type="InterPro" id="IPR011009">
    <property type="entry name" value="Kinase-like_dom_sf"/>
</dbReference>
<dbReference type="GO" id="GO:0007166">
    <property type="term" value="P:cell surface receptor signaling pathway"/>
    <property type="evidence" value="ECO:0007669"/>
    <property type="project" value="InterPro"/>
</dbReference>
<dbReference type="GO" id="GO:0005524">
    <property type="term" value="F:ATP binding"/>
    <property type="evidence" value="ECO:0007669"/>
    <property type="project" value="UniProtKB-KW"/>
</dbReference>
<keyword evidence="5" id="KW-1185">Reference proteome</keyword>
<feature type="domain" description="Protein kinase" evidence="3">
    <location>
        <begin position="71"/>
        <end position="166"/>
    </location>
</feature>